<keyword evidence="3" id="KW-1185">Reference proteome</keyword>
<dbReference type="HOGENOM" id="CLU_2926710_0_0_1"/>
<reference evidence="2" key="1">
    <citation type="submission" date="2015-04" db="UniProtKB">
        <authorList>
            <consortium name="EnsemblPlants"/>
        </authorList>
    </citation>
    <scope>IDENTIFICATION</scope>
</reference>
<evidence type="ECO:0000313" key="2">
    <source>
        <dbReference type="EnsemblPlants" id="OPUNC05G21800.2"/>
    </source>
</evidence>
<dbReference type="AlphaFoldDB" id="A0A0E0L562"/>
<evidence type="ECO:0000313" key="3">
    <source>
        <dbReference type="Proteomes" id="UP000026962"/>
    </source>
</evidence>
<dbReference type="Proteomes" id="UP000026962">
    <property type="component" value="Chromosome 5"/>
</dbReference>
<evidence type="ECO:0000256" key="1">
    <source>
        <dbReference type="SAM" id="MobiDB-lite"/>
    </source>
</evidence>
<protein>
    <submittedName>
        <fullName evidence="2">Uncharacterized protein</fullName>
    </submittedName>
</protein>
<reference evidence="2" key="2">
    <citation type="submission" date="2018-05" db="EMBL/GenBank/DDBJ databases">
        <title>OpunRS2 (Oryza punctata Reference Sequence Version 2).</title>
        <authorList>
            <person name="Zhang J."/>
            <person name="Kudrna D."/>
            <person name="Lee S."/>
            <person name="Talag J."/>
            <person name="Welchert J."/>
            <person name="Wing R.A."/>
        </authorList>
    </citation>
    <scope>NUCLEOTIDE SEQUENCE [LARGE SCALE GENOMIC DNA]</scope>
</reference>
<sequence length="61" mass="6372">MGQGGLEQGPIRPTKSRANLGFMSTERIKPSLHHAVPPRSHHHPDTGAQRGGAAAPSSPAK</sequence>
<dbReference type="Gramene" id="OPUNC05G21800.2">
    <property type="protein sequence ID" value="OPUNC05G21800.2"/>
    <property type="gene ID" value="OPUNC05G21800"/>
</dbReference>
<proteinExistence type="predicted"/>
<feature type="region of interest" description="Disordered" evidence="1">
    <location>
        <begin position="1"/>
        <end position="61"/>
    </location>
</feature>
<dbReference type="EnsemblPlants" id="OPUNC05G21800.2">
    <property type="protein sequence ID" value="OPUNC05G21800.2"/>
    <property type="gene ID" value="OPUNC05G21800"/>
</dbReference>
<name>A0A0E0L562_ORYPU</name>
<accession>A0A0E0L562</accession>
<organism evidence="2">
    <name type="scientific">Oryza punctata</name>
    <name type="common">Red rice</name>
    <dbReference type="NCBI Taxonomy" id="4537"/>
    <lineage>
        <taxon>Eukaryota</taxon>
        <taxon>Viridiplantae</taxon>
        <taxon>Streptophyta</taxon>
        <taxon>Embryophyta</taxon>
        <taxon>Tracheophyta</taxon>
        <taxon>Spermatophyta</taxon>
        <taxon>Magnoliopsida</taxon>
        <taxon>Liliopsida</taxon>
        <taxon>Poales</taxon>
        <taxon>Poaceae</taxon>
        <taxon>BOP clade</taxon>
        <taxon>Oryzoideae</taxon>
        <taxon>Oryzeae</taxon>
        <taxon>Oryzinae</taxon>
        <taxon>Oryza</taxon>
    </lineage>
</organism>